<dbReference type="Gene3D" id="6.10.140.2220">
    <property type="match status" value="1"/>
</dbReference>
<dbReference type="GO" id="GO:0045292">
    <property type="term" value="P:mRNA cis splicing, via spliceosome"/>
    <property type="evidence" value="ECO:0007669"/>
    <property type="project" value="InterPro"/>
</dbReference>
<organism evidence="15 16">
    <name type="scientific">Chlorella sorokiniana</name>
    <name type="common">Freshwater green alga</name>
    <dbReference type="NCBI Taxonomy" id="3076"/>
    <lineage>
        <taxon>Eukaryota</taxon>
        <taxon>Viridiplantae</taxon>
        <taxon>Chlorophyta</taxon>
        <taxon>core chlorophytes</taxon>
        <taxon>Trebouxiophyceae</taxon>
        <taxon>Chlorellales</taxon>
        <taxon>Chlorellaceae</taxon>
        <taxon>Chlorella clade</taxon>
        <taxon>Chlorella</taxon>
    </lineage>
</organism>
<keyword evidence="7" id="KW-0862">Zinc</keyword>
<feature type="compositionally biased region" description="Low complexity" evidence="11">
    <location>
        <begin position="303"/>
        <end position="326"/>
    </location>
</feature>
<dbReference type="PANTHER" id="PTHR15316:SF1">
    <property type="entry name" value="SPLICING FACTOR 3A SUBUNIT 1"/>
    <property type="match status" value="1"/>
</dbReference>
<reference evidence="15 16" key="1">
    <citation type="journal article" date="2018" name="Plant J.">
        <title>Genome sequences of Chlorella sorokiniana UTEX 1602 and Micractinium conductrix SAG 241.80: implications to maltose excretion by a green alga.</title>
        <authorList>
            <person name="Arriola M.B."/>
            <person name="Velmurugan N."/>
            <person name="Zhang Y."/>
            <person name="Plunkett M.H."/>
            <person name="Hondzo H."/>
            <person name="Barney B.M."/>
        </authorList>
    </citation>
    <scope>NUCLEOTIDE SEQUENCE [LARGE SCALE GENOMIC DNA]</scope>
    <source>
        <strain evidence="16">UTEX 1602</strain>
    </source>
</reference>
<protein>
    <submittedName>
        <fullName evidence="15">Splicing factor 3A subunit 1 isoform B</fullName>
    </submittedName>
</protein>
<feature type="region of interest" description="Disordered" evidence="11">
    <location>
        <begin position="117"/>
        <end position="136"/>
    </location>
</feature>
<dbReference type="InterPro" id="IPR002893">
    <property type="entry name" value="Znf_MYND"/>
</dbReference>
<dbReference type="SMART" id="SM00648">
    <property type="entry name" value="SWAP"/>
    <property type="match status" value="2"/>
</dbReference>
<dbReference type="SUPFAM" id="SSF109905">
    <property type="entry name" value="Surp module (SWAP domain)"/>
    <property type="match status" value="2"/>
</dbReference>
<dbReference type="GO" id="GO:0008270">
    <property type="term" value="F:zinc ion binding"/>
    <property type="evidence" value="ECO:0007669"/>
    <property type="project" value="UniProtKB-KW"/>
</dbReference>
<dbReference type="FunFam" id="1.10.10.790:FF:000002">
    <property type="entry name" value="Splicing factor 3A subunit 1"/>
    <property type="match status" value="1"/>
</dbReference>
<feature type="compositionally biased region" description="Acidic residues" evidence="11">
    <location>
        <begin position="354"/>
        <end position="365"/>
    </location>
</feature>
<feature type="domain" description="Ubiquitin-like" evidence="12">
    <location>
        <begin position="625"/>
        <end position="680"/>
    </location>
</feature>
<comment type="subcellular location">
    <subcellularLocation>
        <location evidence="1">Nucleus</location>
    </subcellularLocation>
</comment>
<proteinExistence type="predicted"/>
<keyword evidence="9" id="KW-0539">Nucleus</keyword>
<evidence type="ECO:0000313" key="15">
    <source>
        <dbReference type="EMBL" id="PRW57504.1"/>
    </source>
</evidence>
<evidence type="ECO:0000313" key="16">
    <source>
        <dbReference type="Proteomes" id="UP000239899"/>
    </source>
</evidence>
<dbReference type="PROSITE" id="PS50865">
    <property type="entry name" value="ZF_MYND_2"/>
    <property type="match status" value="1"/>
</dbReference>
<dbReference type="Gene3D" id="1.10.10.790">
    <property type="entry name" value="Surp module"/>
    <property type="match status" value="2"/>
</dbReference>
<dbReference type="Pfam" id="PF12230">
    <property type="entry name" value="PRP21_like_P"/>
    <property type="match status" value="1"/>
</dbReference>
<keyword evidence="6 10" id="KW-0863">Zinc-finger</keyword>
<keyword evidence="5" id="KW-0677">Repeat</keyword>
<evidence type="ECO:0000259" key="13">
    <source>
        <dbReference type="PROSITE" id="PS50128"/>
    </source>
</evidence>
<evidence type="ECO:0000256" key="11">
    <source>
        <dbReference type="SAM" id="MobiDB-lite"/>
    </source>
</evidence>
<feature type="region of interest" description="Disordered" evidence="11">
    <location>
        <begin position="494"/>
        <end position="569"/>
    </location>
</feature>
<dbReference type="InterPro" id="IPR035563">
    <property type="entry name" value="SF3As1_ubi"/>
</dbReference>
<dbReference type="GO" id="GO:0071013">
    <property type="term" value="C:catalytic step 2 spliceosome"/>
    <property type="evidence" value="ECO:0007669"/>
    <property type="project" value="TreeGrafter"/>
</dbReference>
<evidence type="ECO:0000256" key="8">
    <source>
        <dbReference type="ARBA" id="ARBA00023187"/>
    </source>
</evidence>
<dbReference type="SUPFAM" id="SSF54236">
    <property type="entry name" value="Ubiquitin-like"/>
    <property type="match status" value="1"/>
</dbReference>
<evidence type="ECO:0000259" key="12">
    <source>
        <dbReference type="PROSITE" id="PS50053"/>
    </source>
</evidence>
<evidence type="ECO:0000256" key="3">
    <source>
        <dbReference type="ARBA" id="ARBA00022723"/>
    </source>
</evidence>
<keyword evidence="3" id="KW-0479">Metal-binding</keyword>
<dbReference type="Gene3D" id="3.10.20.90">
    <property type="entry name" value="Phosphatidylinositol 3-kinase Catalytic Subunit, Chain A, domain 1"/>
    <property type="match status" value="1"/>
</dbReference>
<keyword evidence="16" id="KW-1185">Reference proteome</keyword>
<dbReference type="InterPro" id="IPR000061">
    <property type="entry name" value="Surp"/>
</dbReference>
<keyword evidence="8" id="KW-0508">mRNA splicing</keyword>
<evidence type="ECO:0000259" key="14">
    <source>
        <dbReference type="PROSITE" id="PS50865"/>
    </source>
</evidence>
<accession>A0A2P6TTX4</accession>
<dbReference type="GO" id="GO:0071004">
    <property type="term" value="C:U2-type prespliceosome"/>
    <property type="evidence" value="ECO:0007669"/>
    <property type="project" value="TreeGrafter"/>
</dbReference>
<gene>
    <name evidence="15" type="ORF">C2E21_3972</name>
</gene>
<dbReference type="PANTHER" id="PTHR15316">
    <property type="entry name" value="SPLICEOSOME ASSOCIATED PROTEIN 114/SWAP SPLICING FACTOR-RELATED"/>
    <property type="match status" value="1"/>
</dbReference>
<dbReference type="PROSITE" id="PS50053">
    <property type="entry name" value="UBIQUITIN_2"/>
    <property type="match status" value="1"/>
</dbReference>
<dbReference type="GO" id="GO:0003723">
    <property type="term" value="F:RNA binding"/>
    <property type="evidence" value="ECO:0007669"/>
    <property type="project" value="InterPro"/>
</dbReference>
<feature type="compositionally biased region" description="Pro residues" evidence="11">
    <location>
        <begin position="541"/>
        <end position="564"/>
    </location>
</feature>
<feature type="domain" description="SURP motif" evidence="13">
    <location>
        <begin position="40"/>
        <end position="82"/>
    </location>
</feature>
<dbReference type="CDD" id="cd01800">
    <property type="entry name" value="Ubl_SF3a120"/>
    <property type="match status" value="1"/>
</dbReference>
<dbReference type="SUPFAM" id="SSF144232">
    <property type="entry name" value="HIT/MYND zinc finger-like"/>
    <property type="match status" value="1"/>
</dbReference>
<feature type="region of interest" description="Disordered" evidence="11">
    <location>
        <begin position="707"/>
        <end position="744"/>
    </location>
</feature>
<feature type="domain" description="SURP motif" evidence="13">
    <location>
        <begin position="159"/>
        <end position="201"/>
    </location>
</feature>
<feature type="domain" description="MYND-type" evidence="14">
    <location>
        <begin position="1618"/>
        <end position="1657"/>
    </location>
</feature>
<dbReference type="GO" id="GO:0000381">
    <property type="term" value="P:regulation of alternative mRNA splicing, via spliceosome"/>
    <property type="evidence" value="ECO:0007669"/>
    <property type="project" value="TreeGrafter"/>
</dbReference>
<dbReference type="GO" id="GO:0005686">
    <property type="term" value="C:U2 snRNP"/>
    <property type="evidence" value="ECO:0007669"/>
    <property type="project" value="UniProtKB-ARBA"/>
</dbReference>
<evidence type="ECO:0000256" key="7">
    <source>
        <dbReference type="ARBA" id="ARBA00022833"/>
    </source>
</evidence>
<dbReference type="InterPro" id="IPR022030">
    <property type="entry name" value="SF3A1_dom"/>
</dbReference>
<evidence type="ECO:0000256" key="4">
    <source>
        <dbReference type="ARBA" id="ARBA00022728"/>
    </source>
</evidence>
<keyword evidence="4" id="KW-0747">Spliceosome</keyword>
<sequence>MENGGAIVAVGVAKSALPDQLVTQTKAIGVILPPPDIRAIVDKTAQFVARNGTDFEKRILANEAQNQKFNFLKDGDPYNAYYRKRVAEFTAEEKGEAPAEGGAAAAAPAAAAATAAPAPAPVVEKPKPALPPTKPLEAPEEEQYTVHIPEGLTVLDLDVIKLTAQFVARNGKSFLTGLASREHANPQFNFLKPTHSLFGFFTALCDAYSRVLMPPKELRGRLDKDAGDRSVILERALKRLEWERVQEKEAKEKAAREEAEREAMMSVDWHEFVVVETIEFYDDELDELPEPMTVKDVIRLSKAAAQPEEPEPEAAAAAAAAAQQQDMEMDDEEAALVAQGAAAGRPSAAPGGEADMDMEESDDEAAAAKAAAPPVEEEEEEEGPMRVVKNYQRPAARQQQQQYDPTKFVVSPITGELIPTGEMAEHMRISLIDPKYREQKEAMMAKIRDTTKASDDEISRNLVGLTRTLPHIFGTTAEEVSALVGKQIQEQRAREAAAARLPPPPMPRPPPPMPRPPMPMGVPTAPPSLGPRAVPTAPGSGAPPLPPMPFGGAPPLPPHEAPPLPDEEPDAKRARLDTFVLTLEEEFADAHPGQAKVYVQCPKVDGSEALTGQLLAVEMPSLLATVSELKGRLSEVLSLPPGKQQLSREHVGIMKNELSLAFYNVGQKVHLQLGIKERGGRKNLDNMADKQGTVEGDWQIVDKPQAPPEEHATAEPAPQVPAVKAPAAPESPPKPKVRQRREPQPPGLLEEIAAKGLFCLLCVVEAAVKMASHATQMVRRAGMAGARLAHKLVAATRPALESAQAAGSACAAVLRRGDYRGAAKLAGQHASEAAARLANAVAPVLAAIRDTAHNTAVRWRTAAATCCCLPTAAQLREQQQRLLARAQSSAAEAGKWTSAKWSTVDPVGRLPAAWKRARSCRSSTYVLVVAGLGCASLAVGTLLLICSPLMQHFVAQFDAAFSMGRLLLDGAGEARPNLNWRDKEQAIAFLLNVSFHQLASETLVTEPSHFGPLATALHRLLMDVERASLTTSPGLRLMAVLGHIGNAEIRCRTGLPEEAQLQLMSGCLQDLRGLLADQVWLAGAADHAEHHQRAAGLASPMSADNLQLLTLLLYYRCTRNLNHVSIGRGMVVPQQLKMEGAINDALLTLEDSGPMRPCLLRRRGLNLDECVHHIQGLPLFGPPPQPGAAAAAYEAALVACETSRASLVEAIAALNLAHCLMKGGGGPLWSLARVRSLLGRALGALTRCKPWLPTPLWHMRKGEHFVAHMDASFALGRLLLDASGQARHNLSERDKEQAIVYLLNISFHQLQSESLFAALNHNRELSGPLHGLLIEVERASLTTSPGLHLMAVLGHIADAEIRSRSGPMPEQLLVPLLTSTLRDLQGMLADRGRLASAAGEAEERQLAAGLATPLSAADLQRLALLLRFRCARHMNQSTLRLGMAAPELLQLEGAINDELIALEGDGPMRPCFLRRRGISISERLQHSKGLPLFGPPLQPGAAAAAYEAALVACESSPASLVEAIAALNLAQCLLAGGGGPRWSAARVLALLDRALAALSRCKPWLLTAARQNLLQMHKSLTASLESKAASCVGDSLPAISMAKLNETPVPRQLHLPECAACGKHALQLMKCGACKTVAYCSKACQTQHWRAGHKHECAALKAARSSKPAA</sequence>
<dbReference type="OrthoDB" id="447637at2759"/>
<evidence type="ECO:0000256" key="5">
    <source>
        <dbReference type="ARBA" id="ARBA00022737"/>
    </source>
</evidence>
<dbReference type="InterPro" id="IPR035967">
    <property type="entry name" value="SWAP/Surp_sf"/>
</dbReference>
<evidence type="ECO:0000256" key="10">
    <source>
        <dbReference type="PROSITE-ProRule" id="PRU00134"/>
    </source>
</evidence>
<dbReference type="STRING" id="3076.A0A2P6TTX4"/>
<feature type="compositionally biased region" description="Low complexity" evidence="11">
    <location>
        <begin position="335"/>
        <end position="353"/>
    </location>
</feature>
<dbReference type="InterPro" id="IPR029071">
    <property type="entry name" value="Ubiquitin-like_domsf"/>
</dbReference>
<dbReference type="Proteomes" id="UP000239899">
    <property type="component" value="Unassembled WGS sequence"/>
</dbReference>
<dbReference type="FunFam" id="1.10.10.790:FF:000001">
    <property type="entry name" value="Splicing factor 3a, subunit 1"/>
    <property type="match status" value="1"/>
</dbReference>
<evidence type="ECO:0000256" key="1">
    <source>
        <dbReference type="ARBA" id="ARBA00004123"/>
    </source>
</evidence>
<feature type="compositionally biased region" description="Low complexity" evidence="11">
    <location>
        <begin position="714"/>
        <end position="728"/>
    </location>
</feature>
<feature type="region of interest" description="Disordered" evidence="11">
    <location>
        <begin position="302"/>
        <end position="384"/>
    </location>
</feature>
<dbReference type="InterPro" id="IPR000626">
    <property type="entry name" value="Ubiquitin-like_dom"/>
</dbReference>
<evidence type="ECO:0000256" key="6">
    <source>
        <dbReference type="ARBA" id="ARBA00022771"/>
    </source>
</evidence>
<keyword evidence="2" id="KW-0507">mRNA processing</keyword>
<name>A0A2P6TTX4_CHLSO</name>
<dbReference type="Pfam" id="PF01805">
    <property type="entry name" value="Surp"/>
    <property type="match status" value="2"/>
</dbReference>
<dbReference type="EMBL" id="LHPG02000007">
    <property type="protein sequence ID" value="PRW57504.1"/>
    <property type="molecule type" value="Genomic_DNA"/>
</dbReference>
<feature type="compositionally biased region" description="Pro residues" evidence="11">
    <location>
        <begin position="501"/>
        <end position="529"/>
    </location>
</feature>
<evidence type="ECO:0000256" key="9">
    <source>
        <dbReference type="ARBA" id="ARBA00023242"/>
    </source>
</evidence>
<dbReference type="PROSITE" id="PS50128">
    <property type="entry name" value="SURP"/>
    <property type="match status" value="2"/>
</dbReference>
<comment type="caution">
    <text evidence="15">The sequence shown here is derived from an EMBL/GenBank/DDBJ whole genome shotgun (WGS) entry which is preliminary data.</text>
</comment>
<dbReference type="Pfam" id="PF01753">
    <property type="entry name" value="zf-MYND"/>
    <property type="match status" value="1"/>
</dbReference>
<evidence type="ECO:0000256" key="2">
    <source>
        <dbReference type="ARBA" id="ARBA00022664"/>
    </source>
</evidence>
<dbReference type="InterPro" id="IPR045146">
    <property type="entry name" value="SF3A1"/>
</dbReference>